<name>A0ABS9KH75_9BACT</name>
<dbReference type="NCBIfam" id="TIGR04256">
    <property type="entry name" value="GxxExxY"/>
    <property type="match status" value="1"/>
</dbReference>
<dbReference type="EMBL" id="JAKLWS010000027">
    <property type="protein sequence ID" value="MCG2590204.1"/>
    <property type="molecule type" value="Genomic_DNA"/>
</dbReference>
<dbReference type="InterPro" id="IPR026350">
    <property type="entry name" value="GxxExxY"/>
</dbReference>
<reference evidence="1" key="2">
    <citation type="submission" date="2024-05" db="EMBL/GenBank/DDBJ databases">
        <title>Rhodohalobacter halophilus gen. nov., sp. nov., a moderately halophilic member of the family Balneolaceae.</title>
        <authorList>
            <person name="Xia J."/>
        </authorList>
    </citation>
    <scope>NUCLEOTIDE SEQUENCE</scope>
    <source>
        <strain evidence="1">WB101</strain>
    </source>
</reference>
<gene>
    <name evidence="1" type="ORF">L6773_16625</name>
</gene>
<comment type="caution">
    <text evidence="1">The sequence shown here is derived from an EMBL/GenBank/DDBJ whole genome shotgun (WGS) entry which is preliminary data.</text>
</comment>
<organism evidence="1 2">
    <name type="scientific">Rhodohalobacter sulfatireducens</name>
    <dbReference type="NCBI Taxonomy" id="2911366"/>
    <lineage>
        <taxon>Bacteria</taxon>
        <taxon>Pseudomonadati</taxon>
        <taxon>Balneolota</taxon>
        <taxon>Balneolia</taxon>
        <taxon>Balneolales</taxon>
        <taxon>Balneolaceae</taxon>
        <taxon>Rhodohalobacter</taxon>
    </lineage>
</organism>
<dbReference type="Proteomes" id="UP001165366">
    <property type="component" value="Unassembled WGS sequence"/>
</dbReference>
<keyword evidence="2" id="KW-1185">Reference proteome</keyword>
<dbReference type="RefSeq" id="WP_237855564.1">
    <property type="nucleotide sequence ID" value="NZ_JAKLWS010000027.1"/>
</dbReference>
<sequence>MKEIIPEYKNIQPIPDKVEEIGRKIVDSAYRVHKKSGTGLLEKIYESCLVYELKKRGLDAQRQISIPIQYDGLKFDEGFVADVIVENKVIVEVKAVDKIISVWKAQILSHLKLTRMRLRFLINFNTINIGKGINRLVL</sequence>
<dbReference type="Pfam" id="PF13366">
    <property type="entry name" value="PDDEXK_3"/>
    <property type="match status" value="1"/>
</dbReference>
<evidence type="ECO:0000313" key="2">
    <source>
        <dbReference type="Proteomes" id="UP001165366"/>
    </source>
</evidence>
<reference evidence="1" key="1">
    <citation type="submission" date="2022-01" db="EMBL/GenBank/DDBJ databases">
        <authorList>
            <person name="Wang Y."/>
        </authorList>
    </citation>
    <scope>NUCLEOTIDE SEQUENCE</scope>
    <source>
        <strain evidence="1">WB101</strain>
    </source>
</reference>
<accession>A0ABS9KH75</accession>
<proteinExistence type="predicted"/>
<evidence type="ECO:0000313" key="1">
    <source>
        <dbReference type="EMBL" id="MCG2590204.1"/>
    </source>
</evidence>
<protein>
    <submittedName>
        <fullName evidence="1">GxxExxY protein</fullName>
    </submittedName>
</protein>